<feature type="repeat" description="TPR" evidence="3">
    <location>
        <begin position="747"/>
        <end position="780"/>
    </location>
</feature>
<dbReference type="InterPro" id="IPR019734">
    <property type="entry name" value="TPR_rpt"/>
</dbReference>
<dbReference type="SUPFAM" id="SSF52540">
    <property type="entry name" value="P-loop containing nucleoside triphosphate hydrolases"/>
    <property type="match status" value="1"/>
</dbReference>
<feature type="coiled-coil region" evidence="4">
    <location>
        <begin position="344"/>
        <end position="371"/>
    </location>
</feature>
<accession>A0A926WKT9</accession>
<dbReference type="SMART" id="SM00028">
    <property type="entry name" value="TPR"/>
    <property type="match status" value="9"/>
</dbReference>
<evidence type="ECO:0000259" key="5">
    <source>
        <dbReference type="Pfam" id="PF00931"/>
    </source>
</evidence>
<comment type="caution">
    <text evidence="7">The sequence shown here is derived from an EMBL/GenBank/DDBJ whole genome shotgun (WGS) entry which is preliminary data.</text>
</comment>
<dbReference type="PANTHER" id="PTHR45641:SF19">
    <property type="entry name" value="NEPHROCYSTIN-3"/>
    <property type="match status" value="1"/>
</dbReference>
<evidence type="ECO:0000256" key="1">
    <source>
        <dbReference type="ARBA" id="ARBA00022737"/>
    </source>
</evidence>
<dbReference type="Proteomes" id="UP000662185">
    <property type="component" value="Unassembled WGS sequence"/>
</dbReference>
<dbReference type="InterPro" id="IPR027417">
    <property type="entry name" value="P-loop_NTPase"/>
</dbReference>
<dbReference type="RefSeq" id="WP_190564581.1">
    <property type="nucleotide sequence ID" value="NZ_JACJQU010000023.1"/>
</dbReference>
<dbReference type="PANTHER" id="PTHR45641">
    <property type="entry name" value="TETRATRICOPEPTIDE REPEAT PROTEIN (AFU_ORTHOLOGUE AFUA_6G03870)"/>
    <property type="match status" value="1"/>
</dbReference>
<dbReference type="PRINTS" id="PR00381">
    <property type="entry name" value="KINESINLIGHT"/>
</dbReference>
<sequence length="999" mass="114779">MRSENLQELIKEQEGLKLDFKRELHKLYHHDKDYRKKQRDEFIRDILSLTNGNFGTADKIGYLIIGVGDELKTDGTRDLFNVERILNPKQILQRVNYACYPPIPDIHCESVKLDGNNIFLISIPPSPHLHRTTRELITPSSSYPAGTTFIRRNEEIYPATTEECDVILKEKEKVFSISMRRKIYDNIPHSNIVSFLGREEEVKKLYELTNQHDTVAIVGMSGVGKTELANQFVRQHLNTLGDNYGGVCWIKAKNGDAGLQIVSFARSVLGLNPPEDFELIDKLQYCWRNWPSGKVFLVFDDISNYKTQIKPYLPPTSSSFKVLLTARENLGRGIVSLRLDELKREAALKLLESLIDDQERFKNEFEIAEQICKWLGYLPLAIELVGTYLWKHTNLPLTRMLSLLEQKGLEHKVFKENDETLNAPLGLNAVFEVSWENLTSLAQQLGFMLSLFAQADIPWWLIQQAYNHLQLSEDEETEQEKLEEARLDLLSCHLLQFSGNDTYHLHPLIRKFFKMKQGNLQQVNDIQIGFVQGMVSVGYQITQPLSRQQVNVFTPAIPHLLEVAQDKNLRGLIKDDDFLVIFSGLGIFYKNQGFYHLAETWFASGLSLTQEHFGTNNLLVASSLNNLAVIYELQGRYQEAESHYIQALKIRKKLLINTHPDLATSFSNLGDLYRSQGRYEESKPLLLQSLKIRKYVFGDIHPEVATSLNNLSSFYYAQGLYREAEPLLLQSLKIVKKLNGNNHPEVATKLNNLASIYQFQGRYNEAEPVFLQAIEIDKQWYGLEHPEVATDLNNLGLFYHVQGNYKKAESLLVESLEIQQNCKGKDHPDVATTLNCLATLYREQNRYNEAEAMFLQALEIDKRYKAEAHPDIINDLNGLGNVYLDQRLFDKAESLYLKALELARLTGEYQPNMVASLKNLSLLYYYQDRHKEAEPLMLQAFKICKMLLGSNHPETVDCYQGLNMIRHKIDSATSANSSRYDLDGNKSKNTNKPKKFWDL</sequence>
<dbReference type="Pfam" id="PF04326">
    <property type="entry name" value="SLFN_AlbA_2"/>
    <property type="match status" value="1"/>
</dbReference>
<dbReference type="SUPFAM" id="SSF48452">
    <property type="entry name" value="TPR-like"/>
    <property type="match status" value="1"/>
</dbReference>
<keyword evidence="4" id="KW-0175">Coiled coil</keyword>
<dbReference type="Gene3D" id="3.40.50.300">
    <property type="entry name" value="P-loop containing nucleotide triphosphate hydrolases"/>
    <property type="match status" value="1"/>
</dbReference>
<protein>
    <submittedName>
        <fullName evidence="7">Tetratricopeptide repeat protein</fullName>
    </submittedName>
</protein>
<dbReference type="InterPro" id="IPR002182">
    <property type="entry name" value="NB-ARC"/>
</dbReference>
<feature type="domain" description="NB-ARC" evidence="5">
    <location>
        <begin position="203"/>
        <end position="352"/>
    </location>
</feature>
<dbReference type="AlphaFoldDB" id="A0A926WKT9"/>
<evidence type="ECO:0000313" key="7">
    <source>
        <dbReference type="EMBL" id="MBD2296461.1"/>
    </source>
</evidence>
<dbReference type="PROSITE" id="PS50005">
    <property type="entry name" value="TPR"/>
    <property type="match status" value="3"/>
</dbReference>
<dbReference type="InterPro" id="IPR038461">
    <property type="entry name" value="Schlafen_AlbA_2_dom_sf"/>
</dbReference>
<feature type="repeat" description="TPR" evidence="3">
    <location>
        <begin position="831"/>
        <end position="864"/>
    </location>
</feature>
<name>A0A926WKT9_9NOST</name>
<keyword evidence="8" id="KW-1185">Reference proteome</keyword>
<feature type="repeat" description="TPR" evidence="3">
    <location>
        <begin position="621"/>
        <end position="654"/>
    </location>
</feature>
<reference evidence="8" key="1">
    <citation type="journal article" date="2020" name="ISME J.">
        <title>Comparative genomics reveals insights into cyanobacterial evolution and habitat adaptation.</title>
        <authorList>
            <person name="Chen M.Y."/>
            <person name="Teng W.K."/>
            <person name="Zhao L."/>
            <person name="Hu C.X."/>
            <person name="Zhou Y.K."/>
            <person name="Han B.P."/>
            <person name="Song L.R."/>
            <person name="Shu W.S."/>
        </authorList>
    </citation>
    <scope>NUCLEOTIDE SEQUENCE [LARGE SCALE GENOMIC DNA]</scope>
    <source>
        <strain evidence="8">FACHB-251</strain>
    </source>
</reference>
<dbReference type="EMBL" id="JACJQU010000023">
    <property type="protein sequence ID" value="MBD2296461.1"/>
    <property type="molecule type" value="Genomic_DNA"/>
</dbReference>
<feature type="domain" description="Schlafen AlbA-2" evidence="6">
    <location>
        <begin position="14"/>
        <end position="159"/>
    </location>
</feature>
<dbReference type="InterPro" id="IPR011990">
    <property type="entry name" value="TPR-like_helical_dom_sf"/>
</dbReference>
<dbReference type="Gene3D" id="3.30.950.30">
    <property type="entry name" value="Schlafen, AAA domain"/>
    <property type="match status" value="1"/>
</dbReference>
<proteinExistence type="predicted"/>
<dbReference type="Gene3D" id="1.25.40.10">
    <property type="entry name" value="Tetratricopeptide repeat domain"/>
    <property type="match status" value="3"/>
</dbReference>
<evidence type="ECO:0000313" key="8">
    <source>
        <dbReference type="Proteomes" id="UP000662185"/>
    </source>
</evidence>
<evidence type="ECO:0000256" key="2">
    <source>
        <dbReference type="ARBA" id="ARBA00022803"/>
    </source>
</evidence>
<dbReference type="GO" id="GO:0043531">
    <property type="term" value="F:ADP binding"/>
    <property type="evidence" value="ECO:0007669"/>
    <property type="project" value="InterPro"/>
</dbReference>
<keyword evidence="1" id="KW-0677">Repeat</keyword>
<keyword evidence="2 3" id="KW-0802">TPR repeat</keyword>
<dbReference type="InterPro" id="IPR007421">
    <property type="entry name" value="Schlafen_AlbA_2_dom"/>
</dbReference>
<evidence type="ECO:0000256" key="3">
    <source>
        <dbReference type="PROSITE-ProRule" id="PRU00339"/>
    </source>
</evidence>
<gene>
    <name evidence="7" type="ORF">H6G06_24015</name>
</gene>
<dbReference type="Pfam" id="PF13424">
    <property type="entry name" value="TPR_12"/>
    <property type="match status" value="4"/>
</dbReference>
<evidence type="ECO:0000259" key="6">
    <source>
        <dbReference type="Pfam" id="PF04326"/>
    </source>
</evidence>
<organism evidence="7 8">
    <name type="scientific">Anabaena sphaerica FACHB-251</name>
    <dbReference type="NCBI Taxonomy" id="2692883"/>
    <lineage>
        <taxon>Bacteria</taxon>
        <taxon>Bacillati</taxon>
        <taxon>Cyanobacteriota</taxon>
        <taxon>Cyanophyceae</taxon>
        <taxon>Nostocales</taxon>
        <taxon>Nostocaceae</taxon>
        <taxon>Anabaena</taxon>
    </lineage>
</organism>
<evidence type="ECO:0000256" key="4">
    <source>
        <dbReference type="SAM" id="Coils"/>
    </source>
</evidence>
<dbReference type="Pfam" id="PF00931">
    <property type="entry name" value="NB-ARC"/>
    <property type="match status" value="1"/>
</dbReference>